<accession>W9GZB3</accession>
<proteinExistence type="predicted"/>
<dbReference type="InterPro" id="IPR024467">
    <property type="entry name" value="Xre/MbcA/ParS-like_toxin-bd"/>
</dbReference>
<comment type="caution">
    <text evidence="2">The sequence shown here is derived from an EMBL/GenBank/DDBJ whole genome shotgun (WGS) entry which is preliminary data.</text>
</comment>
<evidence type="ECO:0000313" key="3">
    <source>
        <dbReference type="Proteomes" id="UP000019486"/>
    </source>
</evidence>
<organism evidence="2 3">
    <name type="scientific">Skermanella stibiiresistens SB22</name>
    <dbReference type="NCBI Taxonomy" id="1385369"/>
    <lineage>
        <taxon>Bacteria</taxon>
        <taxon>Pseudomonadati</taxon>
        <taxon>Pseudomonadota</taxon>
        <taxon>Alphaproteobacteria</taxon>
        <taxon>Rhodospirillales</taxon>
        <taxon>Azospirillaceae</taxon>
        <taxon>Skermanella</taxon>
    </lineage>
</organism>
<keyword evidence="3" id="KW-1185">Reference proteome</keyword>
<evidence type="ECO:0000313" key="2">
    <source>
        <dbReference type="EMBL" id="EWY39124.1"/>
    </source>
</evidence>
<reference evidence="2 3" key="1">
    <citation type="submission" date="2013-08" db="EMBL/GenBank/DDBJ databases">
        <title>The genome sequence of Skermanella stibiiresistens.</title>
        <authorList>
            <person name="Zhu W."/>
            <person name="Wang G."/>
        </authorList>
    </citation>
    <scope>NUCLEOTIDE SEQUENCE [LARGE SCALE GENOMIC DNA]</scope>
    <source>
        <strain evidence="2 3">SB22</strain>
    </source>
</reference>
<feature type="domain" description="Antitoxin Xre/MbcA/ParS-like toxin-binding" evidence="1">
    <location>
        <begin position="8"/>
        <end position="51"/>
    </location>
</feature>
<gene>
    <name evidence="2" type="ORF">N825_08960</name>
</gene>
<evidence type="ECO:0000259" key="1">
    <source>
        <dbReference type="Pfam" id="PF09722"/>
    </source>
</evidence>
<sequence length="82" mass="9193">MIRVAERAKSVFGDTEEASRWLRKPKKAFDGKTCINMLATEYGGREVGNMLVLNVLINPPQPDMGKIAVISDTPFSFDCRLF</sequence>
<dbReference type="Pfam" id="PF09722">
    <property type="entry name" value="Xre_MbcA_ParS_C"/>
    <property type="match status" value="1"/>
</dbReference>
<protein>
    <recommendedName>
        <fullName evidence="1">Antitoxin Xre/MbcA/ParS-like toxin-binding domain-containing protein</fullName>
    </recommendedName>
</protein>
<dbReference type="Proteomes" id="UP000019486">
    <property type="component" value="Unassembled WGS sequence"/>
</dbReference>
<name>W9GZB3_9PROT</name>
<dbReference type="EMBL" id="AVFL01000014">
    <property type="protein sequence ID" value="EWY39124.1"/>
    <property type="molecule type" value="Genomic_DNA"/>
</dbReference>
<dbReference type="AlphaFoldDB" id="W9GZB3"/>